<reference evidence="3" key="1">
    <citation type="submission" date="2019-03" db="EMBL/GenBank/DDBJ databases">
        <title>WGS assembly of Setaria viridis.</title>
        <authorList>
            <person name="Huang P."/>
            <person name="Jenkins J."/>
            <person name="Grimwood J."/>
            <person name="Barry K."/>
            <person name="Healey A."/>
            <person name="Mamidi S."/>
            <person name="Sreedasyam A."/>
            <person name="Shu S."/>
            <person name="Feldman M."/>
            <person name="Wu J."/>
            <person name="Yu Y."/>
            <person name="Chen C."/>
            <person name="Johnson J."/>
            <person name="Rokhsar D."/>
            <person name="Baxter I."/>
            <person name="Schmutz J."/>
            <person name="Brutnell T."/>
            <person name="Kellogg E."/>
        </authorList>
    </citation>
    <scope>NUCLEOTIDE SEQUENCE [LARGE SCALE GENOMIC DNA]</scope>
</reference>
<evidence type="ECO:0000259" key="2">
    <source>
        <dbReference type="Pfam" id="PF23598"/>
    </source>
</evidence>
<dbReference type="AlphaFoldDB" id="A0A4V6D2P9"/>
<protein>
    <recommendedName>
        <fullName evidence="2">Disease resistance R13L4/SHOC-2-like LRR domain-containing protein</fullName>
    </recommendedName>
</protein>
<feature type="domain" description="Disease resistance R13L4/SHOC-2-like LRR" evidence="2">
    <location>
        <begin position="4"/>
        <end position="142"/>
    </location>
</feature>
<gene>
    <name evidence="3" type="ORF">SEVIR_8G048208v2</name>
</gene>
<dbReference type="Gene3D" id="3.80.10.10">
    <property type="entry name" value="Ribonuclease Inhibitor"/>
    <property type="match status" value="1"/>
</dbReference>
<dbReference type="SUPFAM" id="SSF52058">
    <property type="entry name" value="L domain-like"/>
    <property type="match status" value="1"/>
</dbReference>
<keyword evidence="4" id="KW-1185">Reference proteome</keyword>
<accession>A0A4V6D2P9</accession>
<evidence type="ECO:0000313" key="4">
    <source>
        <dbReference type="Proteomes" id="UP000298652"/>
    </source>
</evidence>
<dbReference type="InterPro" id="IPR055414">
    <property type="entry name" value="LRR_R13L4/SHOC2-like"/>
</dbReference>
<organism evidence="3 4">
    <name type="scientific">Setaria viridis</name>
    <name type="common">Green bristlegrass</name>
    <name type="synonym">Setaria italica subsp. viridis</name>
    <dbReference type="NCBI Taxonomy" id="4556"/>
    <lineage>
        <taxon>Eukaryota</taxon>
        <taxon>Viridiplantae</taxon>
        <taxon>Streptophyta</taxon>
        <taxon>Embryophyta</taxon>
        <taxon>Tracheophyta</taxon>
        <taxon>Spermatophyta</taxon>
        <taxon>Magnoliopsida</taxon>
        <taxon>Liliopsida</taxon>
        <taxon>Poales</taxon>
        <taxon>Poaceae</taxon>
        <taxon>PACMAD clade</taxon>
        <taxon>Panicoideae</taxon>
        <taxon>Panicodae</taxon>
        <taxon>Paniceae</taxon>
        <taxon>Cenchrinae</taxon>
        <taxon>Setaria</taxon>
    </lineage>
</organism>
<dbReference type="Proteomes" id="UP000298652">
    <property type="component" value="Chromosome 8"/>
</dbReference>
<dbReference type="EMBL" id="CM016559">
    <property type="protein sequence ID" value="TKV99495.1"/>
    <property type="molecule type" value="Genomic_DNA"/>
</dbReference>
<proteinExistence type="predicted"/>
<keyword evidence="1" id="KW-0677">Repeat</keyword>
<dbReference type="PANTHER" id="PTHR47186">
    <property type="entry name" value="LEUCINE-RICH REPEAT-CONTAINING PROTEIN 57"/>
    <property type="match status" value="1"/>
</dbReference>
<dbReference type="Gramene" id="TKV99495">
    <property type="protein sequence ID" value="TKV99495"/>
    <property type="gene ID" value="SEVIR_8G048208v2"/>
</dbReference>
<sequence length="168" mass="18707">MERCSLSILPESIGMMKFLQYIRISRNESLLKLPDSIVELRQLRALYLNDTRINCIPKGFSVLNNMRNLVDCPAQMDGDLCSLQELGPLSQLSVLGINCLENVSASSFATKAMLDKKLRLSNLTLKCTNRLGGIAEEEQQQIEEVFDELCPPSCLDWLRILVGGSQGG</sequence>
<dbReference type="PANTHER" id="PTHR47186:SF49">
    <property type="entry name" value="NB-ARC DOMAIN-CONTAINING PROTEIN"/>
    <property type="match status" value="1"/>
</dbReference>
<dbReference type="InterPro" id="IPR032675">
    <property type="entry name" value="LRR_dom_sf"/>
</dbReference>
<dbReference type="Pfam" id="PF23598">
    <property type="entry name" value="LRR_14"/>
    <property type="match status" value="1"/>
</dbReference>
<dbReference type="OMA" id="CIEHITI"/>
<name>A0A4V6D2P9_SETVI</name>
<evidence type="ECO:0000313" key="3">
    <source>
        <dbReference type="EMBL" id="TKV99495.1"/>
    </source>
</evidence>
<evidence type="ECO:0000256" key="1">
    <source>
        <dbReference type="ARBA" id="ARBA00022737"/>
    </source>
</evidence>